<dbReference type="Gene3D" id="1.10.287.1490">
    <property type="match status" value="1"/>
</dbReference>
<organism evidence="4 5">
    <name type="scientific">Candidatus Coprovicinus avistercoris</name>
    <dbReference type="NCBI Taxonomy" id="2840754"/>
    <lineage>
        <taxon>Bacteria</taxon>
        <taxon>Bacillati</taxon>
        <taxon>Actinomycetota</taxon>
        <taxon>Coriobacteriia</taxon>
        <taxon>Coriobacteriales</taxon>
        <taxon>Coriobacteriaceae</taxon>
        <taxon>Coriobacteriaceae incertae sedis</taxon>
        <taxon>Candidatus Coprovicinus</taxon>
    </lineage>
</organism>
<feature type="domain" description="CT398-like coiled coil hairpin" evidence="3">
    <location>
        <begin position="10"/>
        <end position="186"/>
    </location>
</feature>
<dbReference type="InterPro" id="IPR003743">
    <property type="entry name" value="Zf-RING_7"/>
</dbReference>
<dbReference type="Pfam" id="PF24481">
    <property type="entry name" value="CT398_CC"/>
    <property type="match status" value="1"/>
</dbReference>
<proteinExistence type="predicted"/>
<evidence type="ECO:0008006" key="6">
    <source>
        <dbReference type="Google" id="ProtNLM"/>
    </source>
</evidence>
<keyword evidence="1" id="KW-0175">Coiled coil</keyword>
<dbReference type="AlphaFoldDB" id="A0A9D1L510"/>
<comment type="caution">
    <text evidence="4">The sequence shown here is derived from an EMBL/GenBank/DDBJ whole genome shotgun (WGS) entry which is preliminary data.</text>
</comment>
<dbReference type="EMBL" id="DVMQ01000015">
    <property type="protein sequence ID" value="HIU24186.1"/>
    <property type="molecule type" value="Genomic_DNA"/>
</dbReference>
<reference evidence="4" key="2">
    <citation type="journal article" date="2021" name="PeerJ">
        <title>Extensive microbial diversity within the chicken gut microbiome revealed by metagenomics and culture.</title>
        <authorList>
            <person name="Gilroy R."/>
            <person name="Ravi A."/>
            <person name="Getino M."/>
            <person name="Pursley I."/>
            <person name="Horton D.L."/>
            <person name="Alikhan N.F."/>
            <person name="Baker D."/>
            <person name="Gharbi K."/>
            <person name="Hall N."/>
            <person name="Watson M."/>
            <person name="Adriaenssens E.M."/>
            <person name="Foster-Nyarko E."/>
            <person name="Jarju S."/>
            <person name="Secka A."/>
            <person name="Antonio M."/>
            <person name="Oren A."/>
            <person name="Chaudhuri R.R."/>
            <person name="La Ragione R."/>
            <person name="Hildebrand F."/>
            <person name="Pallen M.J."/>
        </authorList>
    </citation>
    <scope>NUCLEOTIDE SEQUENCE</scope>
    <source>
        <strain evidence="4">ChiHjej12B11-29160</strain>
    </source>
</reference>
<evidence type="ECO:0000313" key="5">
    <source>
        <dbReference type="Proteomes" id="UP000824078"/>
    </source>
</evidence>
<dbReference type="Proteomes" id="UP000824078">
    <property type="component" value="Unassembled WGS sequence"/>
</dbReference>
<name>A0A9D1L510_9ACTN</name>
<feature type="domain" description="C4-type zinc ribbon" evidence="2">
    <location>
        <begin position="202"/>
        <end position="233"/>
    </location>
</feature>
<evidence type="ECO:0000259" key="3">
    <source>
        <dbReference type="Pfam" id="PF24481"/>
    </source>
</evidence>
<dbReference type="Pfam" id="PF02591">
    <property type="entry name" value="Zn_ribbon_9"/>
    <property type="match status" value="1"/>
</dbReference>
<feature type="coiled-coil region" evidence="1">
    <location>
        <begin position="92"/>
        <end position="172"/>
    </location>
</feature>
<evidence type="ECO:0000256" key="1">
    <source>
        <dbReference type="SAM" id="Coils"/>
    </source>
</evidence>
<evidence type="ECO:0000313" key="4">
    <source>
        <dbReference type="EMBL" id="HIU24186.1"/>
    </source>
</evidence>
<reference evidence="4" key="1">
    <citation type="submission" date="2020-10" db="EMBL/GenBank/DDBJ databases">
        <authorList>
            <person name="Gilroy R."/>
        </authorList>
    </citation>
    <scope>NUCLEOTIDE SEQUENCE</scope>
    <source>
        <strain evidence="4">ChiHjej12B11-29160</strain>
    </source>
</reference>
<sequence>MTRTEALVRLQQVDLELIRRKRALEALPQGNKIKEIRAAAKKLASELTKIVGIRKDIEMDLAENSEQHNKMAHLVDKVQQDALEGPQDYKAVRELEQQLTHLAKRLEKLEFERNELESKLAKIQTSEKKAREVAERLSQEGHAQATSYQEQSAQITAEIEKLSAEREMLVSELPQELLDTYAKACKRFDGLAVETLTGNRPSICRVTLQPSDFADIRRSNDDICECPYCHRILVTSTAFE</sequence>
<gene>
    <name evidence="4" type="ORF">IAD17_04630</name>
</gene>
<evidence type="ECO:0000259" key="2">
    <source>
        <dbReference type="Pfam" id="PF02591"/>
    </source>
</evidence>
<dbReference type="InterPro" id="IPR056003">
    <property type="entry name" value="CT398_CC_hairpin"/>
</dbReference>
<protein>
    <recommendedName>
        <fullName evidence="6">C4-type zinc ribbon domain-containing protein</fullName>
    </recommendedName>
</protein>
<accession>A0A9D1L510</accession>